<reference evidence="1" key="1">
    <citation type="submission" date="2013-03" db="EMBL/GenBank/DDBJ databases">
        <authorList>
            <person name="Harkins D.M."/>
            <person name="Durkin A.S."/>
            <person name="Brinkac L.M."/>
            <person name="Haft D.H."/>
            <person name="Selengut J.D."/>
            <person name="Sanka R."/>
            <person name="DePew J."/>
            <person name="Purushe J."/>
            <person name="Hartskeerl R.A."/>
            <person name="Ahmed A."/>
            <person name="van der Linden H."/>
            <person name="Goris M.G.A."/>
            <person name="Vinetz J.M."/>
            <person name="Sutton G.G."/>
            <person name="Nierman W.C."/>
            <person name="Fouts D.E."/>
        </authorList>
    </citation>
    <scope>NUCLEOTIDE SEQUENCE [LARGE SCALE GENOMIC DNA]</scope>
    <source>
        <strain evidence="1">LT 11-33</strain>
    </source>
</reference>
<evidence type="ECO:0000313" key="2">
    <source>
        <dbReference type="Proteomes" id="UP000012371"/>
    </source>
</evidence>
<dbReference type="AlphaFoldDB" id="N1VSI7"/>
<keyword evidence="2" id="KW-1185">Reference proteome</keyword>
<protein>
    <submittedName>
        <fullName evidence="1">Uncharacterized protein</fullName>
    </submittedName>
</protein>
<name>N1VSI7_9LEPT</name>
<proteinExistence type="predicted"/>
<gene>
    <name evidence="1" type="ORF">LEP1GSC203_1088</name>
</gene>
<dbReference type="EMBL" id="AOGW02000018">
    <property type="protein sequence ID" value="EMY59985.1"/>
    <property type="molecule type" value="Genomic_DNA"/>
</dbReference>
<dbReference type="Proteomes" id="UP000012371">
    <property type="component" value="Unassembled WGS sequence"/>
</dbReference>
<organism evidence="1 2">
    <name type="scientific">Leptospira terpstrae serovar Hualin str. LT 11-33 = ATCC 700639</name>
    <dbReference type="NCBI Taxonomy" id="1257025"/>
    <lineage>
        <taxon>Bacteria</taxon>
        <taxon>Pseudomonadati</taxon>
        <taxon>Spirochaetota</taxon>
        <taxon>Spirochaetia</taxon>
        <taxon>Leptospirales</taxon>
        <taxon>Leptospiraceae</taxon>
        <taxon>Leptospira</taxon>
    </lineage>
</organism>
<evidence type="ECO:0000313" key="1">
    <source>
        <dbReference type="EMBL" id="EMY59985.1"/>
    </source>
</evidence>
<comment type="caution">
    <text evidence="1">The sequence shown here is derived from an EMBL/GenBank/DDBJ whole genome shotgun (WGS) entry which is preliminary data.</text>
</comment>
<accession>N1VSI7</accession>
<sequence>MFSCRNSIIELVNFDNPAIPNSLKNNSLWFSGFALISSASIENIKKDLQNLNLSVSDIIIQYVKNKEGDSIPISKILLVNNLIQNLQIFFIEYLNSFLLKIFEEVSKISKWEIVNFKINEELKERIKNQLIQIGFTSSKDLIFSDMRKIQFSFEKSNSEIPRINSFNIKSEKEIINLVEFFEV</sequence>